<protein>
    <submittedName>
        <fullName evidence="1">Uncharacterized protein</fullName>
    </submittedName>
</protein>
<keyword evidence="2" id="KW-1185">Reference proteome</keyword>
<evidence type="ECO:0000313" key="1">
    <source>
        <dbReference type="EMBL" id="MCI48782.1"/>
    </source>
</evidence>
<comment type="caution">
    <text evidence="1">The sequence shown here is derived from an EMBL/GenBank/DDBJ whole genome shotgun (WGS) entry which is preliminary data.</text>
</comment>
<dbReference type="AlphaFoldDB" id="A0A392SK14"/>
<proteinExistence type="predicted"/>
<evidence type="ECO:0000313" key="2">
    <source>
        <dbReference type="Proteomes" id="UP000265520"/>
    </source>
</evidence>
<dbReference type="EMBL" id="LXQA010391463">
    <property type="protein sequence ID" value="MCI48782.1"/>
    <property type="molecule type" value="Genomic_DNA"/>
</dbReference>
<feature type="non-terminal residue" evidence="1">
    <location>
        <position position="59"/>
    </location>
</feature>
<accession>A0A392SK14</accession>
<sequence length="59" mass="6673">MLAAHMWNEWAVVRGIIGEQQGLEQQLLTVRTAVQWQQPRFGHVKCNIDASFYDTAGAT</sequence>
<reference evidence="1 2" key="1">
    <citation type="journal article" date="2018" name="Front. Plant Sci.">
        <title>Red Clover (Trifolium pratense) and Zigzag Clover (T. medium) - A Picture of Genomic Similarities and Differences.</title>
        <authorList>
            <person name="Dluhosova J."/>
            <person name="Istvanek J."/>
            <person name="Nedelnik J."/>
            <person name="Repkova J."/>
        </authorList>
    </citation>
    <scope>NUCLEOTIDE SEQUENCE [LARGE SCALE GENOMIC DNA]</scope>
    <source>
        <strain evidence="2">cv. 10/8</strain>
        <tissue evidence="1">Leaf</tissue>
    </source>
</reference>
<organism evidence="1 2">
    <name type="scientific">Trifolium medium</name>
    <dbReference type="NCBI Taxonomy" id="97028"/>
    <lineage>
        <taxon>Eukaryota</taxon>
        <taxon>Viridiplantae</taxon>
        <taxon>Streptophyta</taxon>
        <taxon>Embryophyta</taxon>
        <taxon>Tracheophyta</taxon>
        <taxon>Spermatophyta</taxon>
        <taxon>Magnoliopsida</taxon>
        <taxon>eudicotyledons</taxon>
        <taxon>Gunneridae</taxon>
        <taxon>Pentapetalae</taxon>
        <taxon>rosids</taxon>
        <taxon>fabids</taxon>
        <taxon>Fabales</taxon>
        <taxon>Fabaceae</taxon>
        <taxon>Papilionoideae</taxon>
        <taxon>50 kb inversion clade</taxon>
        <taxon>NPAAA clade</taxon>
        <taxon>Hologalegina</taxon>
        <taxon>IRL clade</taxon>
        <taxon>Trifolieae</taxon>
        <taxon>Trifolium</taxon>
    </lineage>
</organism>
<dbReference type="Proteomes" id="UP000265520">
    <property type="component" value="Unassembled WGS sequence"/>
</dbReference>
<name>A0A392SK14_9FABA</name>